<comment type="caution">
    <text evidence="2">The sequence shown here is derived from an EMBL/GenBank/DDBJ whole genome shotgun (WGS) entry which is preliminary data.</text>
</comment>
<reference evidence="2 3" key="1">
    <citation type="submission" date="2024-09" db="EMBL/GenBank/DDBJ databases">
        <authorList>
            <person name="Sun Q."/>
            <person name="Mori K."/>
        </authorList>
    </citation>
    <scope>NUCLEOTIDE SEQUENCE [LARGE SCALE GENOMIC DNA]</scope>
    <source>
        <strain evidence="2 3">JCM 13852</strain>
    </source>
</reference>
<dbReference type="Proteomes" id="UP001589535">
    <property type="component" value="Unassembled WGS sequence"/>
</dbReference>
<sequence length="55" mass="5147">MTTVAAVSASSCCSPSPAAGPGSATACRRLNFRGGADVDVTLTGPDGGSTSVSSG</sequence>
<proteinExistence type="predicted"/>
<evidence type="ECO:0000256" key="1">
    <source>
        <dbReference type="SAM" id="MobiDB-lite"/>
    </source>
</evidence>
<evidence type="ECO:0000313" key="3">
    <source>
        <dbReference type="Proteomes" id="UP001589535"/>
    </source>
</evidence>
<gene>
    <name evidence="2" type="ORF">ACFFTO_06620</name>
</gene>
<feature type="region of interest" description="Disordered" evidence="1">
    <location>
        <begin position="1"/>
        <end position="24"/>
    </location>
</feature>
<name>A0ABV5TXL0_9PSEU</name>
<keyword evidence="3" id="KW-1185">Reference proteome</keyword>
<dbReference type="RefSeq" id="WP_378190202.1">
    <property type="nucleotide sequence ID" value="NZ_JBHMBK010000003.1"/>
</dbReference>
<dbReference type="EMBL" id="JBHMBK010000003">
    <property type="protein sequence ID" value="MFB9683856.1"/>
    <property type="molecule type" value="Genomic_DNA"/>
</dbReference>
<protein>
    <submittedName>
        <fullName evidence="2">Uncharacterized protein</fullName>
    </submittedName>
</protein>
<organism evidence="2 3">
    <name type="scientific">Amycolatopsis plumensis</name>
    <dbReference type="NCBI Taxonomy" id="236508"/>
    <lineage>
        <taxon>Bacteria</taxon>
        <taxon>Bacillati</taxon>
        <taxon>Actinomycetota</taxon>
        <taxon>Actinomycetes</taxon>
        <taxon>Pseudonocardiales</taxon>
        <taxon>Pseudonocardiaceae</taxon>
        <taxon>Amycolatopsis</taxon>
    </lineage>
</organism>
<evidence type="ECO:0000313" key="2">
    <source>
        <dbReference type="EMBL" id="MFB9683856.1"/>
    </source>
</evidence>
<accession>A0ABV5TXL0</accession>